<evidence type="ECO:0000313" key="2">
    <source>
        <dbReference type="EMBL" id="KAL0282447.1"/>
    </source>
</evidence>
<reference evidence="2" key="2">
    <citation type="journal article" date="2024" name="Plant">
        <title>Genomic evolution and insights into agronomic trait innovations of Sesamum species.</title>
        <authorList>
            <person name="Miao H."/>
            <person name="Wang L."/>
            <person name="Qu L."/>
            <person name="Liu H."/>
            <person name="Sun Y."/>
            <person name="Le M."/>
            <person name="Wang Q."/>
            <person name="Wei S."/>
            <person name="Zheng Y."/>
            <person name="Lin W."/>
            <person name="Duan Y."/>
            <person name="Cao H."/>
            <person name="Xiong S."/>
            <person name="Wang X."/>
            <person name="Wei L."/>
            <person name="Li C."/>
            <person name="Ma Q."/>
            <person name="Ju M."/>
            <person name="Zhao R."/>
            <person name="Li G."/>
            <person name="Mu C."/>
            <person name="Tian Q."/>
            <person name="Mei H."/>
            <person name="Zhang T."/>
            <person name="Gao T."/>
            <person name="Zhang H."/>
        </authorList>
    </citation>
    <scope>NUCLEOTIDE SEQUENCE</scope>
    <source>
        <strain evidence="2">G01</strain>
    </source>
</reference>
<organism evidence="2">
    <name type="scientific">Sesamum angustifolium</name>
    <dbReference type="NCBI Taxonomy" id="2727405"/>
    <lineage>
        <taxon>Eukaryota</taxon>
        <taxon>Viridiplantae</taxon>
        <taxon>Streptophyta</taxon>
        <taxon>Embryophyta</taxon>
        <taxon>Tracheophyta</taxon>
        <taxon>Spermatophyta</taxon>
        <taxon>Magnoliopsida</taxon>
        <taxon>eudicotyledons</taxon>
        <taxon>Gunneridae</taxon>
        <taxon>Pentapetalae</taxon>
        <taxon>asterids</taxon>
        <taxon>lamiids</taxon>
        <taxon>Lamiales</taxon>
        <taxon>Pedaliaceae</taxon>
        <taxon>Sesamum</taxon>
    </lineage>
</organism>
<sequence>MSQYNQQHQAPVAYPPPPTSYPPPADSYNGPYVMHHPWVIQQRISRTKGKYQRRLQAESCWTMLLRVPGYLFLMNIRVCNKVTGSTYRSHLYFMYKELFP</sequence>
<comment type="caution">
    <text evidence="2">The sequence shown here is derived from an EMBL/GenBank/DDBJ whole genome shotgun (WGS) entry which is preliminary data.</text>
</comment>
<proteinExistence type="predicted"/>
<gene>
    <name evidence="2" type="ORF">Sangu_2949900</name>
</gene>
<evidence type="ECO:0000256" key="1">
    <source>
        <dbReference type="SAM" id="MobiDB-lite"/>
    </source>
</evidence>
<dbReference type="EMBL" id="JACGWK010001815">
    <property type="protein sequence ID" value="KAL0282447.1"/>
    <property type="molecule type" value="Genomic_DNA"/>
</dbReference>
<protein>
    <submittedName>
        <fullName evidence="2">Uncharacterized protein</fullName>
    </submittedName>
</protein>
<reference evidence="2" key="1">
    <citation type="submission" date="2020-06" db="EMBL/GenBank/DDBJ databases">
        <authorList>
            <person name="Li T."/>
            <person name="Hu X."/>
            <person name="Zhang T."/>
            <person name="Song X."/>
            <person name="Zhang H."/>
            <person name="Dai N."/>
            <person name="Sheng W."/>
            <person name="Hou X."/>
            <person name="Wei L."/>
        </authorList>
    </citation>
    <scope>NUCLEOTIDE SEQUENCE</scope>
    <source>
        <strain evidence="2">G01</strain>
        <tissue evidence="2">Leaf</tissue>
    </source>
</reference>
<name>A0AAW2IJE4_9LAMI</name>
<feature type="region of interest" description="Disordered" evidence="1">
    <location>
        <begin position="1"/>
        <end position="28"/>
    </location>
</feature>
<dbReference type="AlphaFoldDB" id="A0AAW2IJE4"/>
<accession>A0AAW2IJE4</accession>
<feature type="compositionally biased region" description="Pro residues" evidence="1">
    <location>
        <begin position="13"/>
        <end position="25"/>
    </location>
</feature>